<reference evidence="3" key="1">
    <citation type="submission" date="2015-09" db="EMBL/GenBank/DDBJ databases">
        <authorList>
            <person name="Rodrigo-Torres Lidia"/>
            <person name="Arahal R.David."/>
        </authorList>
    </citation>
    <scope>NUCLEOTIDE SEQUENCE [LARGE SCALE GENOMIC DNA]</scope>
    <source>
        <strain evidence="3">CECT 7735</strain>
    </source>
</reference>
<dbReference type="GO" id="GO:0003824">
    <property type="term" value="F:catalytic activity"/>
    <property type="evidence" value="ECO:0007669"/>
    <property type="project" value="InterPro"/>
</dbReference>
<dbReference type="STRING" id="1715693.PH7735_00728"/>
<dbReference type="PANTHER" id="PTHR36930">
    <property type="entry name" value="METAL-SULFUR CLUSTER BIOSYNTHESIS PROTEINS YUAD-RELATED"/>
    <property type="match status" value="1"/>
</dbReference>
<dbReference type="RefSeq" id="WP_058309928.1">
    <property type="nucleotide sequence ID" value="NZ_CYTW01000001.1"/>
</dbReference>
<dbReference type="GO" id="GO:0030151">
    <property type="term" value="F:molybdenum ion binding"/>
    <property type="evidence" value="ECO:0007669"/>
    <property type="project" value="InterPro"/>
</dbReference>
<evidence type="ECO:0000259" key="1">
    <source>
        <dbReference type="PROSITE" id="PS51340"/>
    </source>
</evidence>
<protein>
    <submittedName>
        <fullName evidence="2">Putative metal-sulfur cluster biosynthesis proteins YuaD</fullName>
    </submittedName>
</protein>
<dbReference type="PROSITE" id="PS51340">
    <property type="entry name" value="MOSC"/>
    <property type="match status" value="1"/>
</dbReference>
<gene>
    <name evidence="2" type="primary">yuaD</name>
    <name evidence="2" type="ORF">PH7735_00728</name>
</gene>
<dbReference type="AlphaFoldDB" id="A0A0N7M8G1"/>
<dbReference type="InterPro" id="IPR052716">
    <property type="entry name" value="MOSC_domain"/>
</dbReference>
<sequence>MPALKPTEFFAEILWLGQVADSVEDLRAQEVEEMDLGFEGFEGECHAGLTRPSCSRVLSQHPRGTEIANTRQISVLSAEELEEISEAVGIEEFDPAWVGASVILRGIPDFTHVPPSSRLQADSGATLVIDMENRPCVLPGRVIEKEMPGHGKAFKAAATGKRGVTAWVERPGVIRVGDILRLHIPDQPVWEHLDSARNT</sequence>
<dbReference type="Pfam" id="PF03473">
    <property type="entry name" value="MOSC"/>
    <property type="match status" value="1"/>
</dbReference>
<evidence type="ECO:0000313" key="2">
    <source>
        <dbReference type="EMBL" id="CUJ87188.1"/>
    </source>
</evidence>
<evidence type="ECO:0000313" key="3">
    <source>
        <dbReference type="Proteomes" id="UP000051870"/>
    </source>
</evidence>
<dbReference type="Proteomes" id="UP000051870">
    <property type="component" value="Unassembled WGS sequence"/>
</dbReference>
<dbReference type="Gene3D" id="2.40.33.20">
    <property type="entry name" value="PK beta-barrel domain-like"/>
    <property type="match status" value="1"/>
</dbReference>
<name>A0A0N7M8G1_9RHOB</name>
<keyword evidence="3" id="KW-1185">Reference proteome</keyword>
<proteinExistence type="predicted"/>
<dbReference type="GO" id="GO:0030170">
    <property type="term" value="F:pyridoxal phosphate binding"/>
    <property type="evidence" value="ECO:0007669"/>
    <property type="project" value="InterPro"/>
</dbReference>
<dbReference type="EMBL" id="CYTW01000001">
    <property type="protein sequence ID" value="CUJ87188.1"/>
    <property type="molecule type" value="Genomic_DNA"/>
</dbReference>
<organism evidence="2 3">
    <name type="scientific">Shimia thalassica</name>
    <dbReference type="NCBI Taxonomy" id="1715693"/>
    <lineage>
        <taxon>Bacteria</taxon>
        <taxon>Pseudomonadati</taxon>
        <taxon>Pseudomonadota</taxon>
        <taxon>Alphaproteobacteria</taxon>
        <taxon>Rhodobacterales</taxon>
        <taxon>Roseobacteraceae</taxon>
    </lineage>
</organism>
<dbReference type="PANTHER" id="PTHR36930:SF1">
    <property type="entry name" value="MOSC DOMAIN-CONTAINING PROTEIN"/>
    <property type="match status" value="1"/>
</dbReference>
<dbReference type="GeneID" id="83879804"/>
<dbReference type="SUPFAM" id="SSF50800">
    <property type="entry name" value="PK beta-barrel domain-like"/>
    <property type="match status" value="1"/>
</dbReference>
<feature type="domain" description="MOSC" evidence="1">
    <location>
        <begin position="26"/>
        <end position="183"/>
    </location>
</feature>
<accession>A0A0N7M8G1</accession>
<dbReference type="InterPro" id="IPR005302">
    <property type="entry name" value="MoCF_Sase_C"/>
</dbReference>
<dbReference type="InterPro" id="IPR011037">
    <property type="entry name" value="Pyrv_Knase-like_insert_dom_sf"/>
</dbReference>